<dbReference type="AlphaFoldDB" id="A0A9P7RXS5"/>
<dbReference type="EMBL" id="CM032186">
    <property type="protein sequence ID" value="KAG7091647.1"/>
    <property type="molecule type" value="Genomic_DNA"/>
</dbReference>
<feature type="region of interest" description="Disordered" evidence="1">
    <location>
        <begin position="55"/>
        <end position="105"/>
    </location>
</feature>
<dbReference type="Proteomes" id="UP001049176">
    <property type="component" value="Chromosome 6"/>
</dbReference>
<protein>
    <submittedName>
        <fullName evidence="2">Uncharacterized protein</fullName>
    </submittedName>
</protein>
<organism evidence="2 3">
    <name type="scientific">Marasmius oreades</name>
    <name type="common">fairy-ring Marasmius</name>
    <dbReference type="NCBI Taxonomy" id="181124"/>
    <lineage>
        <taxon>Eukaryota</taxon>
        <taxon>Fungi</taxon>
        <taxon>Dikarya</taxon>
        <taxon>Basidiomycota</taxon>
        <taxon>Agaricomycotina</taxon>
        <taxon>Agaricomycetes</taxon>
        <taxon>Agaricomycetidae</taxon>
        <taxon>Agaricales</taxon>
        <taxon>Marasmiineae</taxon>
        <taxon>Marasmiaceae</taxon>
        <taxon>Marasmius</taxon>
    </lineage>
</organism>
<evidence type="ECO:0000313" key="3">
    <source>
        <dbReference type="Proteomes" id="UP001049176"/>
    </source>
</evidence>
<comment type="caution">
    <text evidence="2">The sequence shown here is derived from an EMBL/GenBank/DDBJ whole genome shotgun (WGS) entry which is preliminary data.</text>
</comment>
<reference evidence="2" key="1">
    <citation type="journal article" date="2021" name="Genome Biol. Evol.">
        <title>The assembled and annotated genome of the fairy-ring fungus Marasmius oreades.</title>
        <authorList>
            <person name="Hiltunen M."/>
            <person name="Ament-Velasquez S.L."/>
            <person name="Johannesson H."/>
        </authorList>
    </citation>
    <scope>NUCLEOTIDE SEQUENCE</scope>
    <source>
        <strain evidence="2">03SP1</strain>
    </source>
</reference>
<proteinExistence type="predicted"/>
<sequence length="105" mass="11848">MQYHGGGVGHPTCKFTHNLEAKAMFKDSPLPVYDCNTGIIMVRSLSLIDEVLDEMEEDVAEEDNQLEEEDNNDELWPSEESDSSEDLSADGYTSQDNDLDKLKDF</sequence>
<gene>
    <name evidence="2" type="ORF">E1B28_010668</name>
</gene>
<evidence type="ECO:0000256" key="1">
    <source>
        <dbReference type="SAM" id="MobiDB-lite"/>
    </source>
</evidence>
<keyword evidence="3" id="KW-1185">Reference proteome</keyword>
<dbReference type="KEGG" id="more:E1B28_010668"/>
<name>A0A9P7RXS5_9AGAR</name>
<dbReference type="RefSeq" id="XP_043008117.1">
    <property type="nucleotide sequence ID" value="XM_043155645.1"/>
</dbReference>
<dbReference type="GeneID" id="66079744"/>
<accession>A0A9P7RXS5</accession>
<evidence type="ECO:0000313" key="2">
    <source>
        <dbReference type="EMBL" id="KAG7091647.1"/>
    </source>
</evidence>
<feature type="compositionally biased region" description="Acidic residues" evidence="1">
    <location>
        <begin position="55"/>
        <end position="88"/>
    </location>
</feature>